<dbReference type="EMBL" id="BOSE01000003">
    <property type="protein sequence ID" value="GIP16398.1"/>
    <property type="molecule type" value="Genomic_DNA"/>
</dbReference>
<dbReference type="AlphaFoldDB" id="A0A919YT41"/>
<proteinExistence type="predicted"/>
<dbReference type="PANTHER" id="PTHR40616">
    <property type="entry name" value="LINALOOL DEHYDRATASE_ISOMERASE DOMAIN-CONTAINING PROTEIN"/>
    <property type="match status" value="1"/>
</dbReference>
<dbReference type="RefSeq" id="WP_213514651.1">
    <property type="nucleotide sequence ID" value="NZ_BOSE01000003.1"/>
</dbReference>
<accession>A0A919YT41</accession>
<comment type="caution">
    <text evidence="1">The sequence shown here is derived from an EMBL/GenBank/DDBJ whole genome shotgun (WGS) entry which is preliminary data.</text>
</comment>
<dbReference type="Proteomes" id="UP000683139">
    <property type="component" value="Unassembled WGS sequence"/>
</dbReference>
<dbReference type="PANTHER" id="PTHR40616:SF1">
    <property type="entry name" value="LINALOOL DEHYDRATASE_ISOMERASE DOMAIN-CONTAINING PROTEIN"/>
    <property type="match status" value="1"/>
</dbReference>
<sequence>MSITIEQLNEQQRYVLKQAMSGLDRLYDPVMQLIGSGSNRETDEEVHSTRGSAHYALGLLLRDEPGDLERACQLIDAVLELQFVDPEEIYYGTFRTSPQAALPPSGNYPWKKFGSGVTYFLNDTFDKFTRAWLKQDEYAAASDQERRAIRAKLTKVFDQVIPPVWKSYDPNWREFIASTFAVVLELFEAKLPAELVARIDQAMKRTVQGSIDRRLSDAIPMNTNIELMHLFIADYFADRYQHEQWIEHAKREMEAFLQDFREFGTFAEFNSATYYGVDLSVLGLIRKFSKLQEMKQFGEEVEAQLWRTIAQYYNANMENMAGPFSRAYEMELVEHSSIGVFLYLALGEDYVHLAGENCETSHDTLIALLEVAIPEDVIDSFRSHTENRFVKQQFKELCERHEPGNTRHLCKASSWIERNMMLGALSGSQNTSGQLHPATIHWQNEHGEKYYLRLLRREPGGHWSTHYRGILYDAVVDKRDMSISVQLSADHNLEVFFQISGPQLEQASYEQGVWKLPGLTLTLDDDGLQARTSFANGQIEHIYSYDYTKGPQTMRIKLSAQLTYE</sequence>
<gene>
    <name evidence="1" type="ORF">J40TS1_20400</name>
</gene>
<protein>
    <submittedName>
        <fullName evidence="1">Uncharacterized protein</fullName>
    </submittedName>
</protein>
<keyword evidence="2" id="KW-1185">Reference proteome</keyword>
<evidence type="ECO:0000313" key="1">
    <source>
        <dbReference type="EMBL" id="GIP16398.1"/>
    </source>
</evidence>
<reference evidence="1" key="1">
    <citation type="submission" date="2021-03" db="EMBL/GenBank/DDBJ databases">
        <title>Antimicrobial resistance genes in bacteria isolated from Japanese honey, and their potential for conferring macrolide and lincosamide resistance in the American foulbrood pathogen Paenibacillus larvae.</title>
        <authorList>
            <person name="Okamoto M."/>
            <person name="Kumagai M."/>
            <person name="Kanamori H."/>
            <person name="Takamatsu D."/>
        </authorList>
    </citation>
    <scope>NUCLEOTIDE SEQUENCE</scope>
    <source>
        <strain evidence="1">J40TS1</strain>
    </source>
</reference>
<organism evidence="1 2">
    <name type="scientific">Paenibacillus montaniterrae</name>
    <dbReference type="NCBI Taxonomy" id="429341"/>
    <lineage>
        <taxon>Bacteria</taxon>
        <taxon>Bacillati</taxon>
        <taxon>Bacillota</taxon>
        <taxon>Bacilli</taxon>
        <taxon>Bacillales</taxon>
        <taxon>Paenibacillaceae</taxon>
        <taxon>Paenibacillus</taxon>
    </lineage>
</organism>
<evidence type="ECO:0000313" key="2">
    <source>
        <dbReference type="Proteomes" id="UP000683139"/>
    </source>
</evidence>
<name>A0A919YT41_9BACL</name>